<dbReference type="PANTHER" id="PTHR38696">
    <property type="entry name" value="MEDIATOR OF RNA POLYMERASE II TRANSCRIPTION SUBUNIT 13"/>
    <property type="match status" value="1"/>
</dbReference>
<organism evidence="2 3">
    <name type="scientific">Psilocybe cf. subviscida</name>
    <dbReference type="NCBI Taxonomy" id="2480587"/>
    <lineage>
        <taxon>Eukaryota</taxon>
        <taxon>Fungi</taxon>
        <taxon>Dikarya</taxon>
        <taxon>Basidiomycota</taxon>
        <taxon>Agaricomycotina</taxon>
        <taxon>Agaricomycetes</taxon>
        <taxon>Agaricomycetidae</taxon>
        <taxon>Agaricales</taxon>
        <taxon>Agaricineae</taxon>
        <taxon>Strophariaceae</taxon>
        <taxon>Psilocybe</taxon>
    </lineage>
</organism>
<feature type="region of interest" description="Disordered" evidence="1">
    <location>
        <begin position="525"/>
        <end position="549"/>
    </location>
</feature>
<feature type="region of interest" description="Disordered" evidence="1">
    <location>
        <begin position="614"/>
        <end position="645"/>
    </location>
</feature>
<feature type="region of interest" description="Disordered" evidence="1">
    <location>
        <begin position="661"/>
        <end position="775"/>
    </location>
</feature>
<dbReference type="Proteomes" id="UP000567179">
    <property type="component" value="Unassembled WGS sequence"/>
</dbReference>
<keyword evidence="3" id="KW-1185">Reference proteome</keyword>
<feature type="region of interest" description="Disordered" evidence="1">
    <location>
        <begin position="406"/>
        <end position="431"/>
    </location>
</feature>
<gene>
    <name evidence="2" type="ORF">D9619_003019</name>
</gene>
<proteinExistence type="predicted"/>
<feature type="compositionally biased region" description="Low complexity" evidence="1">
    <location>
        <begin position="740"/>
        <end position="750"/>
    </location>
</feature>
<feature type="compositionally biased region" description="Polar residues" evidence="1">
    <location>
        <begin position="290"/>
        <end position="301"/>
    </location>
</feature>
<dbReference type="AlphaFoldDB" id="A0A8H5AXM3"/>
<feature type="region of interest" description="Disordered" evidence="1">
    <location>
        <begin position="267"/>
        <end position="348"/>
    </location>
</feature>
<feature type="compositionally biased region" description="Basic and acidic residues" evidence="1">
    <location>
        <begin position="760"/>
        <end position="775"/>
    </location>
</feature>
<dbReference type="EMBL" id="JAACJJ010000056">
    <property type="protein sequence ID" value="KAF5312586.1"/>
    <property type="molecule type" value="Genomic_DNA"/>
</dbReference>
<reference evidence="2 3" key="1">
    <citation type="journal article" date="2020" name="ISME J.">
        <title>Uncovering the hidden diversity of litter-decomposition mechanisms in mushroom-forming fungi.</title>
        <authorList>
            <person name="Floudas D."/>
            <person name="Bentzer J."/>
            <person name="Ahren D."/>
            <person name="Johansson T."/>
            <person name="Persson P."/>
            <person name="Tunlid A."/>
        </authorList>
    </citation>
    <scope>NUCLEOTIDE SEQUENCE [LARGE SCALE GENOMIC DNA]</scope>
    <source>
        <strain evidence="2 3">CBS 101986</strain>
    </source>
</reference>
<dbReference type="PANTHER" id="PTHR38696:SF1">
    <property type="entry name" value="MEDIATOR OF RNA POLYMERASE II TRANSCRIPTION SUBUNIT 13"/>
    <property type="match status" value="1"/>
</dbReference>
<name>A0A8H5AXM3_9AGAR</name>
<protein>
    <submittedName>
        <fullName evidence="2">Uncharacterized protein</fullName>
    </submittedName>
</protein>
<evidence type="ECO:0000256" key="1">
    <source>
        <dbReference type="SAM" id="MobiDB-lite"/>
    </source>
</evidence>
<accession>A0A8H5AXM3</accession>
<comment type="caution">
    <text evidence="2">The sequence shown here is derived from an EMBL/GenBank/DDBJ whole genome shotgun (WGS) entry which is preliminary data.</text>
</comment>
<evidence type="ECO:0000313" key="2">
    <source>
        <dbReference type="EMBL" id="KAF5312586.1"/>
    </source>
</evidence>
<evidence type="ECO:0000313" key="3">
    <source>
        <dbReference type="Proteomes" id="UP000567179"/>
    </source>
</evidence>
<dbReference type="OrthoDB" id="3358646at2759"/>
<sequence length="775" mass="83912">MTSSPGASSSGDVPFIPRKEFIRDHAPPSSSFALLALSSANCIRLYSFTPQAVTALRALFDKSVILAYREDAEHNLLEFALNTKPWANPKSVPTEKLLVDILAIIYNCGYQYRSTIDYGREADDRLAMVFSRLNPPQVVPSSPPPTAASHLSLADNVKRVPFAISFSSVTVMRVISPPLHLTPAILQAVRQSWPRGVVSEKKVGDNSYEFKLKGYRWFQQDTFATDSLQHILTLLTSLDAQCFTLLTSISLTNRSRVKDLWIFTGPAAEGGSEGTPPATFPGASYGDLSINPTSPLPSGSTPHRRYATEPTPNHPYSPSPQHVRAGTESPQRARFPPAPPPTVLRKPAPRAQIPVSVARDSFVPPDVEQPNYRAHMPSTISDDVVNMTGVGSASPDIIYSSSPFAASQPPANYVQQQPSQPSSPPAYPLSPQAESASAKLVSSPAAAPTLVPVQPVVPVVAVLNGVHEHKSGGAQKDVSPRPLLAGAFRDSAMSGQSDLSYDIPIKWTGPLKEELEAAQALQATQERTGLRVQQPLTPTTPTPSTPMFPGGWQPTPIDEHAEDMVMNMAGQGEKTTTPIHEMLSRIESPEVVGPVEVRKSESALVGLIQETSALPPVPPLRQKSFKSQKSDSKTSLPANTPEQGRGWILVNVEADAQVTAQNGPPQQVHSPDPIPPPPMASPSAKAIAVIDAVESKHKKSRSQNVSKDSREGGSVRRFFSLNRKTTKKVLGDEEDDNDDSTSAASSIPRSNLRDRLRRMRTPEASRREDKRRSID</sequence>
<feature type="compositionally biased region" description="Low complexity" evidence="1">
    <location>
        <begin position="406"/>
        <end position="420"/>
    </location>
</feature>